<organism evidence="2 3">
    <name type="scientific">Phodopus roborovskii</name>
    <name type="common">Roborovski's desert hamster</name>
    <name type="synonym">Cricetulus roborovskii</name>
    <dbReference type="NCBI Taxonomy" id="109678"/>
    <lineage>
        <taxon>Eukaryota</taxon>
        <taxon>Metazoa</taxon>
        <taxon>Chordata</taxon>
        <taxon>Craniata</taxon>
        <taxon>Vertebrata</taxon>
        <taxon>Euteleostomi</taxon>
        <taxon>Mammalia</taxon>
        <taxon>Eutheria</taxon>
        <taxon>Euarchontoglires</taxon>
        <taxon>Glires</taxon>
        <taxon>Rodentia</taxon>
        <taxon>Myomorpha</taxon>
        <taxon>Muroidea</taxon>
        <taxon>Cricetidae</taxon>
        <taxon>Cricetinae</taxon>
        <taxon>Phodopus</taxon>
    </lineage>
</organism>
<gene>
    <name evidence="2" type="primary">AABR07073021.1</name>
    <name evidence="2" type="ORF">PHOROB_LOCUS14627</name>
</gene>
<keyword evidence="3" id="KW-1185">Reference proteome</keyword>
<proteinExistence type="predicted"/>
<evidence type="ECO:0000313" key="2">
    <source>
        <dbReference type="EMBL" id="CAH7150400.1"/>
    </source>
</evidence>
<name>A0AAV0A167_PHORO</name>
<accession>A0AAV0A167</accession>
<sequence>MQLRRTLGWFRGADIRGAFSWVCCTFGGPTRLLAAHQSCEGSGGRPKVDLSPPGSGKDRTRDKTTPEGQVRVPFLEEAAEGKAMTLALNIARGPSLENTLQRLFPLIVNPEPYSG</sequence>
<dbReference type="Proteomes" id="UP001152836">
    <property type="component" value="Unassembled WGS sequence"/>
</dbReference>
<dbReference type="AlphaFoldDB" id="A0AAV0A167"/>
<comment type="caution">
    <text evidence="2">The sequence shown here is derived from an EMBL/GenBank/DDBJ whole genome shotgun (WGS) entry which is preliminary data.</text>
</comment>
<evidence type="ECO:0000256" key="1">
    <source>
        <dbReference type="SAM" id="MobiDB-lite"/>
    </source>
</evidence>
<feature type="region of interest" description="Disordered" evidence="1">
    <location>
        <begin position="37"/>
        <end position="68"/>
    </location>
</feature>
<protein>
    <submittedName>
        <fullName evidence="2">AABR07073021.1 protein</fullName>
    </submittedName>
</protein>
<dbReference type="EMBL" id="CALSGD010001555">
    <property type="protein sequence ID" value="CAH7150400.1"/>
    <property type="molecule type" value="Genomic_DNA"/>
</dbReference>
<reference evidence="2" key="1">
    <citation type="submission" date="2022-06" db="EMBL/GenBank/DDBJ databases">
        <authorList>
            <person name="Andreotti S."/>
            <person name="Wyler E."/>
        </authorList>
    </citation>
    <scope>NUCLEOTIDE SEQUENCE</scope>
</reference>
<feature type="compositionally biased region" description="Basic and acidic residues" evidence="1">
    <location>
        <begin position="56"/>
        <end position="65"/>
    </location>
</feature>
<evidence type="ECO:0000313" key="3">
    <source>
        <dbReference type="Proteomes" id="UP001152836"/>
    </source>
</evidence>